<dbReference type="Proteomes" id="UP000789572">
    <property type="component" value="Unassembled WGS sequence"/>
</dbReference>
<sequence length="87" mass="9823">TEAAVVITRASHFTRLFGLVTSVAHSPQSASRSRRNLGRNVSDPTGIALLKSGEFGAVEDDENRNLCYKLYKRETQTRRFPRELLMK</sequence>
<accession>A0A9N9H413</accession>
<evidence type="ECO:0000313" key="1">
    <source>
        <dbReference type="EMBL" id="CAG8645672.1"/>
    </source>
</evidence>
<protein>
    <submittedName>
        <fullName evidence="1">9711_t:CDS:1</fullName>
    </submittedName>
</protein>
<feature type="non-terminal residue" evidence="1">
    <location>
        <position position="1"/>
    </location>
</feature>
<dbReference type="EMBL" id="CAJVPJ010003868">
    <property type="protein sequence ID" value="CAG8645672.1"/>
    <property type="molecule type" value="Genomic_DNA"/>
</dbReference>
<evidence type="ECO:0000313" key="2">
    <source>
        <dbReference type="Proteomes" id="UP000789572"/>
    </source>
</evidence>
<feature type="non-terminal residue" evidence="1">
    <location>
        <position position="87"/>
    </location>
</feature>
<proteinExistence type="predicted"/>
<organism evidence="1 2">
    <name type="scientific">Paraglomus occultum</name>
    <dbReference type="NCBI Taxonomy" id="144539"/>
    <lineage>
        <taxon>Eukaryota</taxon>
        <taxon>Fungi</taxon>
        <taxon>Fungi incertae sedis</taxon>
        <taxon>Mucoromycota</taxon>
        <taxon>Glomeromycotina</taxon>
        <taxon>Glomeromycetes</taxon>
        <taxon>Paraglomerales</taxon>
        <taxon>Paraglomeraceae</taxon>
        <taxon>Paraglomus</taxon>
    </lineage>
</organism>
<name>A0A9N9H413_9GLOM</name>
<dbReference type="OrthoDB" id="63070at2759"/>
<dbReference type="AlphaFoldDB" id="A0A9N9H413"/>
<comment type="caution">
    <text evidence="1">The sequence shown here is derived from an EMBL/GenBank/DDBJ whole genome shotgun (WGS) entry which is preliminary data.</text>
</comment>
<gene>
    <name evidence="1" type="ORF">POCULU_LOCUS9668</name>
</gene>
<reference evidence="1" key="1">
    <citation type="submission" date="2021-06" db="EMBL/GenBank/DDBJ databases">
        <authorList>
            <person name="Kallberg Y."/>
            <person name="Tangrot J."/>
            <person name="Rosling A."/>
        </authorList>
    </citation>
    <scope>NUCLEOTIDE SEQUENCE</scope>
    <source>
        <strain evidence="1">IA702</strain>
    </source>
</reference>
<keyword evidence="2" id="KW-1185">Reference proteome</keyword>